<feature type="region of interest" description="Disordered" evidence="2">
    <location>
        <begin position="1"/>
        <end position="60"/>
    </location>
</feature>
<keyword evidence="1" id="KW-0175">Coiled coil</keyword>
<name>A0A3M3E6F8_9PSED</name>
<dbReference type="AlphaFoldDB" id="A0A3M3E6F8"/>
<dbReference type="RefSeq" id="WP_053192648.1">
    <property type="nucleotide sequence ID" value="NZ_LHVK01000009.1"/>
</dbReference>
<evidence type="ECO:0000256" key="2">
    <source>
        <dbReference type="SAM" id="MobiDB-lite"/>
    </source>
</evidence>
<dbReference type="Proteomes" id="UP000270661">
    <property type="component" value="Unassembled WGS sequence"/>
</dbReference>
<gene>
    <name evidence="3" type="ORF">ALQ77_02051</name>
</gene>
<reference evidence="3 4" key="1">
    <citation type="submission" date="2018-08" db="EMBL/GenBank/DDBJ databases">
        <title>Recombination of ecologically and evolutionarily significant loci maintains genetic cohesion in the Pseudomonas syringae species complex.</title>
        <authorList>
            <person name="Dillon M."/>
            <person name="Thakur S."/>
            <person name="Almeida R.N.D."/>
            <person name="Weir B.S."/>
            <person name="Guttman D.S."/>
        </authorList>
    </citation>
    <scope>NUCLEOTIDE SEQUENCE [LARGE SCALE GENOMIC DNA]</scope>
    <source>
        <strain evidence="3 4">NCPPB2445</strain>
    </source>
</reference>
<proteinExistence type="predicted"/>
<feature type="compositionally biased region" description="Low complexity" evidence="2">
    <location>
        <begin position="23"/>
        <end position="37"/>
    </location>
</feature>
<sequence>MTTISATTVNPYPLSASKARIGGAAEETTATSPASTDAGDEKEQSLKVDTSGANIAGAPAAGGVDTVEQLKKQIEQAEKLLAQQQAELVRVQKSQASEEQKIQQAMAIQTQIMGTQAALQSLRASLLQAMAGSVDTHA</sequence>
<feature type="compositionally biased region" description="Polar residues" evidence="2">
    <location>
        <begin position="1"/>
        <end position="10"/>
    </location>
</feature>
<dbReference type="STRING" id="47879.AXG94_20630"/>
<keyword evidence="4" id="KW-1185">Reference proteome</keyword>
<organism evidence="3 4">
    <name type="scientific">Pseudomonas corrugata</name>
    <dbReference type="NCBI Taxonomy" id="47879"/>
    <lineage>
        <taxon>Bacteria</taxon>
        <taxon>Pseudomonadati</taxon>
        <taxon>Pseudomonadota</taxon>
        <taxon>Gammaproteobacteria</taxon>
        <taxon>Pseudomonadales</taxon>
        <taxon>Pseudomonadaceae</taxon>
        <taxon>Pseudomonas</taxon>
    </lineage>
</organism>
<protein>
    <submittedName>
        <fullName evidence="3">Uncharacterized protein</fullName>
    </submittedName>
</protein>
<accession>A0A3M3E6F8</accession>
<evidence type="ECO:0000256" key="1">
    <source>
        <dbReference type="SAM" id="Coils"/>
    </source>
</evidence>
<evidence type="ECO:0000313" key="4">
    <source>
        <dbReference type="Proteomes" id="UP000270661"/>
    </source>
</evidence>
<evidence type="ECO:0000313" key="3">
    <source>
        <dbReference type="EMBL" id="RMM45247.1"/>
    </source>
</evidence>
<comment type="caution">
    <text evidence="3">The sequence shown here is derived from an EMBL/GenBank/DDBJ whole genome shotgun (WGS) entry which is preliminary data.</text>
</comment>
<feature type="coiled-coil region" evidence="1">
    <location>
        <begin position="67"/>
        <end position="101"/>
    </location>
</feature>
<dbReference type="EMBL" id="RBOJ01000095">
    <property type="protein sequence ID" value="RMM45247.1"/>
    <property type="molecule type" value="Genomic_DNA"/>
</dbReference>